<accession>A0A0F8ZN30</accession>
<dbReference type="PROSITE" id="PS51257">
    <property type="entry name" value="PROKAR_LIPOPROTEIN"/>
    <property type="match status" value="1"/>
</dbReference>
<protein>
    <submittedName>
        <fullName evidence="1">Uncharacterized protein</fullName>
    </submittedName>
</protein>
<organism evidence="1">
    <name type="scientific">marine sediment metagenome</name>
    <dbReference type="NCBI Taxonomy" id="412755"/>
    <lineage>
        <taxon>unclassified sequences</taxon>
        <taxon>metagenomes</taxon>
        <taxon>ecological metagenomes</taxon>
    </lineage>
</organism>
<evidence type="ECO:0000313" key="1">
    <source>
        <dbReference type="EMBL" id="KKK67824.1"/>
    </source>
</evidence>
<reference evidence="1" key="1">
    <citation type="journal article" date="2015" name="Nature">
        <title>Complex archaea that bridge the gap between prokaryotes and eukaryotes.</title>
        <authorList>
            <person name="Spang A."/>
            <person name="Saw J.H."/>
            <person name="Jorgensen S.L."/>
            <person name="Zaremba-Niedzwiedzka K."/>
            <person name="Martijn J."/>
            <person name="Lind A.E."/>
            <person name="van Eijk R."/>
            <person name="Schleper C."/>
            <person name="Guy L."/>
            <person name="Ettema T.J."/>
        </authorList>
    </citation>
    <scope>NUCLEOTIDE SEQUENCE</scope>
</reference>
<dbReference type="AlphaFoldDB" id="A0A0F8ZN30"/>
<sequence>MLCFHRNKAFALIGALLGVIALAGCSRPQVEYDRTWPSPPVKARIKLVQI</sequence>
<feature type="non-terminal residue" evidence="1">
    <location>
        <position position="50"/>
    </location>
</feature>
<comment type="caution">
    <text evidence="1">The sequence shown here is derived from an EMBL/GenBank/DDBJ whole genome shotgun (WGS) entry which is preliminary data.</text>
</comment>
<dbReference type="EMBL" id="LAZR01059421">
    <property type="protein sequence ID" value="KKK67824.1"/>
    <property type="molecule type" value="Genomic_DNA"/>
</dbReference>
<name>A0A0F8ZN30_9ZZZZ</name>
<proteinExistence type="predicted"/>
<gene>
    <name evidence="1" type="ORF">LCGC14_2950220</name>
</gene>